<reference evidence="2 3" key="1">
    <citation type="journal article" date="2015" name="Genome Announc.">
        <title>First Complete Genome Sequence of Felis catus Gammaherpesvirus 1.</title>
        <authorList>
            <person name="Troyer R.M."/>
            <person name="Lee J.S."/>
            <person name="Vuyisich M."/>
            <person name="Chain P."/>
            <person name="Lo C.C."/>
            <person name="Kronmiller B."/>
            <person name="Bracha S."/>
            <person name="Avery A.C."/>
            <person name="VandeWoude S."/>
        </authorList>
    </citation>
    <scope>NUCLEOTIDE SEQUENCE [LARGE SCALE GENOMIC DNA]</scope>
    <source>
        <strain evidence="2">31286</strain>
    </source>
</reference>
<dbReference type="Proteomes" id="UP000152314">
    <property type="component" value="Segment"/>
</dbReference>
<evidence type="ECO:0000313" key="3">
    <source>
        <dbReference type="Proteomes" id="UP000152314"/>
    </source>
</evidence>
<dbReference type="EMBL" id="KT595939">
    <property type="protein sequence ID" value="ALE14729.1"/>
    <property type="molecule type" value="Genomic_DNA"/>
</dbReference>
<protein>
    <submittedName>
        <fullName evidence="2">ORF18</fullName>
    </submittedName>
</protein>
<name>A0A0M4LRR1_9GAMA</name>
<dbReference type="InterPro" id="IPR004290">
    <property type="entry name" value="Herpes_UL79"/>
</dbReference>
<proteinExistence type="inferred from homology"/>
<keyword evidence="3" id="KW-1185">Reference proteome</keyword>
<organism evidence="2 3">
    <name type="scientific">Felid gammaherpesvirus 1</name>
    <dbReference type="NCBI Taxonomy" id="2560468"/>
    <lineage>
        <taxon>Viruses</taxon>
        <taxon>Duplodnaviria</taxon>
        <taxon>Heunggongvirae</taxon>
        <taxon>Peploviricota</taxon>
        <taxon>Herviviricetes</taxon>
        <taxon>Herpesvirales</taxon>
        <taxon>Orthoherpesviridae</taxon>
        <taxon>Gammaherpesvirinae</taxon>
        <taxon>Percavirus</taxon>
        <taxon>Percavirus felidgamma1</taxon>
    </lineage>
</organism>
<sequence length="256" mass="29474">MDILGKYVSRGKSLSPGLEELMWKMLRNQSLNSLHNQELRFLHFVLCHMYNLCLNSLLFRDAIANAGCRDDVVLSRKVPLEIWKLIYDGCVEMGVTSSTFQSDKSRGELWLYYNTHPRLLTGLTNYITQRLGLKHHVKISEHNLIDGNYLYSLGSVIPSRILMVIAFCLVNWGRMVAEPWIRLFSRKIFILFLLLSGGLVLNEHFLVSGYNGPVDTVIQDIQAMTGIVPIPHLRQEEASHENFLDFLFIFDNNMQI</sequence>
<dbReference type="GeneID" id="26100408"/>
<dbReference type="Pfam" id="PF03049">
    <property type="entry name" value="Herpes_UL79"/>
    <property type="match status" value="1"/>
</dbReference>
<accession>A0A0M4LRR1</accession>
<dbReference type="KEGG" id="vg:26100408"/>
<evidence type="ECO:0000256" key="1">
    <source>
        <dbReference type="ARBA" id="ARBA00005714"/>
    </source>
</evidence>
<dbReference type="OrthoDB" id="9235at10239"/>
<evidence type="ECO:0000313" key="2">
    <source>
        <dbReference type="EMBL" id="ALE14729.1"/>
    </source>
</evidence>
<dbReference type="RefSeq" id="YP_009173894.1">
    <property type="nucleotide sequence ID" value="NC_028099.1"/>
</dbReference>
<comment type="similarity">
    <text evidence="1">Belongs to the herpesviridae UL79 family.</text>
</comment>